<feature type="compositionally biased region" description="Polar residues" evidence="2">
    <location>
        <begin position="456"/>
        <end position="470"/>
    </location>
</feature>
<feature type="compositionally biased region" description="Polar residues" evidence="2">
    <location>
        <begin position="602"/>
        <end position="614"/>
    </location>
</feature>
<dbReference type="Pfam" id="PF15783">
    <property type="entry name" value="FSIP2"/>
    <property type="match status" value="1"/>
</dbReference>
<sequence length="783" mass="89940">MDLYLSNCYKAAEAAATKAAPSSLTRDREHCDTVSGDESGSHKKDIPEVGAANLLDLPLGVKLPIIPGSNNIFYTTNISEKLYHPSYDFNLSDPYCRLLETSYKSLHDPHLKAYHKRKDILRRLKKGGYITSNNKVICTLKELNKYRQYLTTLKLDFERNYVREQKMIEKQVNKLYETRRAYENYGNKQFQEWLLQEDTQATPYQELIIRHRYLDMISRELGKVEHTAGKQSILRLKEERQRHQDRIRRKLRLRRQIEEEWKTKEMLLLTKIGDEVKREAKVEEQRQKVREEAHRKKQALLEKKIAYHLQKMQRDDIKRDRPEENVFENKGQDEREASSKMKKTSDNASDQQSHQEQKQPGHSHSFIKIPTQKSSIFISSQQDVQKNKTELKSTQKDKEMTKTSHTLNDKGMKSSSLQAPGVSAKTENVPKHSLQAILKQEVTYADVNEKKAKKPSFNSKSAQGNFPSHDSSIKQHHYQNCCQKKTASRNSFQNLIKPDITKVELLKDVHSKKDLIIRLVTHDINQKVSENKAEEGLTSDEDEVVLQDVVRELPEDPLEDQVKEDVKPIMSTVAFSKPLKSKRNLKKFLSLGKCCQCKSTVTTNNTEASPNQWTESEETQRTVSNVDVTTSKSSTGIDSSFWKRKTQLSREERKASTEPAYYFLHRIMSSSSYNEEDLPSFSSDEDDRPSDPSAKITEGSFEYPDLENASSIKFITLYQRESALASLYSSNDGISDADKPSTSKHGSEMMKKVSSALSKVFSRSNANASRSSSLPPPPHQDRS</sequence>
<feature type="region of interest" description="Disordered" evidence="2">
    <location>
        <begin position="449"/>
        <end position="473"/>
    </location>
</feature>
<comment type="caution">
    <text evidence="4">The sequence shown here is derived from an EMBL/GenBank/DDBJ whole genome shotgun (WGS) entry which is preliminary data.</text>
</comment>
<dbReference type="PANTHER" id="PTHR21856:SF7">
    <property type="entry name" value="FIBROUS SHEATH-INTERACTING PROTEIN 2"/>
    <property type="match status" value="1"/>
</dbReference>
<keyword evidence="1" id="KW-0175">Coiled coil</keyword>
<evidence type="ECO:0000313" key="4">
    <source>
        <dbReference type="EMBL" id="VCX10207.1"/>
    </source>
</evidence>
<evidence type="ECO:0000256" key="1">
    <source>
        <dbReference type="SAM" id="Coils"/>
    </source>
</evidence>
<feature type="compositionally biased region" description="Basic and acidic residues" evidence="2">
    <location>
        <begin position="736"/>
        <end position="751"/>
    </location>
</feature>
<feature type="region of interest" description="Disordered" evidence="2">
    <location>
        <begin position="379"/>
        <end position="430"/>
    </location>
</feature>
<feature type="coiled-coil region" evidence="1">
    <location>
        <begin position="233"/>
        <end position="302"/>
    </location>
</feature>
<proteinExistence type="predicted"/>
<feature type="region of interest" description="Disordered" evidence="2">
    <location>
        <begin position="312"/>
        <end position="365"/>
    </location>
</feature>
<dbReference type="EMBL" id="CYRY02032688">
    <property type="protein sequence ID" value="VCX10207.1"/>
    <property type="molecule type" value="Genomic_DNA"/>
</dbReference>
<evidence type="ECO:0000313" key="5">
    <source>
        <dbReference type="Proteomes" id="UP000269945"/>
    </source>
</evidence>
<dbReference type="Proteomes" id="UP000269945">
    <property type="component" value="Unassembled WGS sequence"/>
</dbReference>
<name>A0A9X9LZP5_GULGU</name>
<dbReference type="PANTHER" id="PTHR21856">
    <property type="entry name" value="FIBROUS SHEATH-INTERACTING PROTEIN 2"/>
    <property type="match status" value="1"/>
</dbReference>
<feature type="compositionally biased region" description="Low complexity" evidence="2">
    <location>
        <begin position="762"/>
        <end position="773"/>
    </location>
</feature>
<feature type="compositionally biased region" description="Basic and acidic residues" evidence="2">
    <location>
        <begin position="330"/>
        <end position="345"/>
    </location>
</feature>
<feature type="domain" description="Fibrous sheath-interacting protein 2 C-terminal" evidence="3">
    <location>
        <begin position="486"/>
        <end position="647"/>
    </location>
</feature>
<accession>A0A9X9LZP5</accession>
<organism evidence="4 5">
    <name type="scientific">Gulo gulo</name>
    <name type="common">Wolverine</name>
    <name type="synonym">Gluton</name>
    <dbReference type="NCBI Taxonomy" id="48420"/>
    <lineage>
        <taxon>Eukaryota</taxon>
        <taxon>Metazoa</taxon>
        <taxon>Chordata</taxon>
        <taxon>Craniata</taxon>
        <taxon>Vertebrata</taxon>
        <taxon>Euteleostomi</taxon>
        <taxon>Mammalia</taxon>
        <taxon>Eutheria</taxon>
        <taxon>Laurasiatheria</taxon>
        <taxon>Carnivora</taxon>
        <taxon>Caniformia</taxon>
        <taxon>Musteloidea</taxon>
        <taxon>Mustelidae</taxon>
        <taxon>Guloninae</taxon>
        <taxon>Gulo</taxon>
    </lineage>
</organism>
<feature type="compositionally biased region" description="Polar residues" evidence="2">
    <location>
        <begin position="621"/>
        <end position="635"/>
    </location>
</feature>
<evidence type="ECO:0000259" key="3">
    <source>
        <dbReference type="Pfam" id="PF15783"/>
    </source>
</evidence>
<dbReference type="InterPro" id="IPR031554">
    <property type="entry name" value="FSIP2_C"/>
</dbReference>
<dbReference type="GO" id="GO:0005739">
    <property type="term" value="C:mitochondrion"/>
    <property type="evidence" value="ECO:0007669"/>
    <property type="project" value="TreeGrafter"/>
</dbReference>
<feature type="region of interest" description="Disordered" evidence="2">
    <location>
        <begin position="674"/>
        <end position="702"/>
    </location>
</feature>
<evidence type="ECO:0000256" key="2">
    <source>
        <dbReference type="SAM" id="MobiDB-lite"/>
    </source>
</evidence>
<feature type="compositionally biased region" description="Basic and acidic residues" evidence="2">
    <location>
        <begin position="312"/>
        <end position="324"/>
    </location>
</feature>
<feature type="region of interest" description="Disordered" evidence="2">
    <location>
        <begin position="728"/>
        <end position="783"/>
    </location>
</feature>
<protein>
    <recommendedName>
        <fullName evidence="3">Fibrous sheath-interacting protein 2 C-terminal domain-containing protein</fullName>
    </recommendedName>
</protein>
<feature type="compositionally biased region" description="Pro residues" evidence="2">
    <location>
        <begin position="774"/>
        <end position="783"/>
    </location>
</feature>
<feature type="region of interest" description="Disordered" evidence="2">
    <location>
        <begin position="26"/>
        <end position="45"/>
    </location>
</feature>
<feature type="compositionally biased region" description="Basic and acidic residues" evidence="2">
    <location>
        <begin position="385"/>
        <end position="412"/>
    </location>
</feature>
<reference evidence="4 5" key="1">
    <citation type="submission" date="2018-10" db="EMBL/GenBank/DDBJ databases">
        <authorList>
            <person name="Ekblom R."/>
            <person name="Jareborg N."/>
        </authorList>
    </citation>
    <scope>NUCLEOTIDE SEQUENCE [LARGE SCALE GENOMIC DNA]</scope>
    <source>
        <tissue evidence="4">Muscle</tissue>
    </source>
</reference>
<gene>
    <name evidence="4" type="ORF">BN2614_LOCUS2</name>
</gene>
<feature type="compositionally biased region" description="Acidic residues" evidence="2">
    <location>
        <begin position="674"/>
        <end position="688"/>
    </location>
</feature>
<feature type="region of interest" description="Disordered" evidence="2">
    <location>
        <begin position="602"/>
        <end position="635"/>
    </location>
</feature>
<dbReference type="InterPro" id="IPR038891">
    <property type="entry name" value="FSIP2"/>
</dbReference>
<dbReference type="AlphaFoldDB" id="A0A9X9LZP5"/>
<keyword evidence="5" id="KW-1185">Reference proteome</keyword>